<organism evidence="4 5">
    <name type="scientific">Bison bison bison</name>
    <name type="common">North American plains bison</name>
    <dbReference type="NCBI Taxonomy" id="43346"/>
    <lineage>
        <taxon>Eukaryota</taxon>
        <taxon>Metazoa</taxon>
        <taxon>Chordata</taxon>
        <taxon>Craniata</taxon>
        <taxon>Vertebrata</taxon>
        <taxon>Euteleostomi</taxon>
        <taxon>Mammalia</taxon>
        <taxon>Eutheria</taxon>
        <taxon>Laurasiatheria</taxon>
        <taxon>Artiodactyla</taxon>
        <taxon>Ruminantia</taxon>
        <taxon>Pecora</taxon>
        <taxon>Bovidae</taxon>
        <taxon>Bovinae</taxon>
        <taxon>Bison</taxon>
    </lineage>
</organism>
<dbReference type="Proteomes" id="UP000515208">
    <property type="component" value="Unplaced"/>
</dbReference>
<dbReference type="GeneID" id="104993195"/>
<dbReference type="Gene3D" id="1.25.40.20">
    <property type="entry name" value="Ankyrin repeat-containing domain"/>
    <property type="match status" value="1"/>
</dbReference>
<dbReference type="GO" id="GO:0031625">
    <property type="term" value="F:ubiquitin protein ligase binding"/>
    <property type="evidence" value="ECO:0007669"/>
    <property type="project" value="TreeGrafter"/>
</dbReference>
<dbReference type="Pfam" id="PF12796">
    <property type="entry name" value="Ank_2"/>
    <property type="match status" value="1"/>
</dbReference>
<sequence>MEAPEYLDLDEIDFSDDISYSVTSLKTIPELCRRCDSQNEDRSVSSSGWNCGVSTLITNTQKPTGIADVYSKFRPVKRVSPLKHQPETLENNESDDQKNQKAEYQKGNDPDPGPQPEELGPRAVEGSPQRKSTEPSTLLGELEHYDLDMDEILDVPYIKSSQQLASFTKATSEKRILGLCTSINGLSGKACPTGSAESSPSNMTPFCVLSPVKSPHLRKASSVVQDQQKLSPEESESSPPLVKSGSAYEPENQGKDFLHKTFSDPHSRKVDKAMAPDCQLRAFHLQSSATDPKLEEQIGGMNWTSSQGPEERNEYLKKVKSILNIVKEGQISLLPHLAADNLDKIHDESGNNLLHVAASQGHTECLQHLTSLMGEDCLNERNVEKLTPAGLAIKNGQLECVRWMVSETEAIAELSCSKDFPSLIHYAGCFGQEKILLWLLQFMQEQGISLDEVDQDGNSAVHVASQHGYLGCIQVHGPCFSGEKSATSSKAENGNLVPSENVQHQIKCAAQKGTAQSAERHGHSLCSRYLVVVETCMSLASQVVKLTKQLKEQTTQRVTLQNQLQQLLEAQKSEGKSLLSSPSSPSSPACRKSQWKSPDAEDESVAKSKSGVQEGIQVLGSLSASSRARAKVKDEDSDKILRQLLGKDISENVCTQEKLSLEFQDAQTSSRHSKKIPLEKRELKLARLKQLMQRPLSEADTDSNNSEDPKGTPVRKVDRPRPQPIVESVEGVDSAESLHLMIKKHTLASGRRFPFSIKASKSLEGHSPSPTSESSEPDLESQCPGSGNTPSSQPSGEAPQPSPDSTAAQKVATSPKSALKSPSSKRRTSQNSKLRVTFEEPVVQMEQTSLELNGEKEREKGRTLQRTSAASESGDQLKRPFGTFRSIMETLSGNQNNNNNYQASNQLKTSTLPLTSLGRKVTDGKGNTGSSASKGKNKAEMYGSCINLSSNTLIEEHLHNYARHDDISRKMKKSYSIKHVAEPESKELFL</sequence>
<dbReference type="Gene3D" id="6.10.250.750">
    <property type="match status" value="1"/>
</dbReference>
<dbReference type="AlphaFoldDB" id="A0A6P3HQ58"/>
<dbReference type="Pfam" id="PF16700">
    <property type="entry name" value="SNCAIP_SNCA_bd"/>
    <property type="match status" value="1"/>
</dbReference>
<dbReference type="SUPFAM" id="SSF48403">
    <property type="entry name" value="Ankyrin repeat"/>
    <property type="match status" value="1"/>
</dbReference>
<evidence type="ECO:0000259" key="3">
    <source>
        <dbReference type="Pfam" id="PF16700"/>
    </source>
</evidence>
<gene>
    <name evidence="5" type="primary">SNCAIP</name>
</gene>
<dbReference type="KEGG" id="bbis:104993195"/>
<dbReference type="InterPro" id="IPR036770">
    <property type="entry name" value="Ankyrin_rpt-contain_sf"/>
</dbReference>
<feature type="region of interest" description="Disordered" evidence="2">
    <location>
        <begin position="917"/>
        <end position="937"/>
    </location>
</feature>
<dbReference type="InterPro" id="IPR032027">
    <property type="entry name" value="SNCAIP_SNCA-bd"/>
</dbReference>
<dbReference type="CTD" id="9627"/>
<feature type="compositionally biased region" description="Basic and acidic residues" evidence="2">
    <location>
        <begin position="853"/>
        <end position="862"/>
    </location>
</feature>
<feature type="region of interest" description="Disordered" evidence="2">
    <location>
        <begin position="218"/>
        <end position="258"/>
    </location>
</feature>
<feature type="region of interest" description="Disordered" evidence="2">
    <location>
        <begin position="78"/>
        <end position="137"/>
    </location>
</feature>
<evidence type="ECO:0000256" key="1">
    <source>
        <dbReference type="SAM" id="Coils"/>
    </source>
</evidence>
<keyword evidence="4" id="KW-1185">Reference proteome</keyword>
<feature type="compositionally biased region" description="Low complexity" evidence="2">
    <location>
        <begin position="577"/>
        <end position="588"/>
    </location>
</feature>
<feature type="region of interest" description="Disordered" evidence="2">
    <location>
        <begin position="759"/>
        <end position="878"/>
    </location>
</feature>
<dbReference type="InterPro" id="IPR040133">
    <property type="entry name" value="SNCAIP"/>
</dbReference>
<reference evidence="5" key="1">
    <citation type="submission" date="2025-08" db="UniProtKB">
        <authorList>
            <consortium name="RefSeq"/>
        </authorList>
    </citation>
    <scope>IDENTIFICATION</scope>
    <source>
        <tissue evidence="5">Blood</tissue>
    </source>
</reference>
<protein>
    <submittedName>
        <fullName evidence="5">Synphilin-1</fullName>
    </submittedName>
</protein>
<evidence type="ECO:0000256" key="2">
    <source>
        <dbReference type="SAM" id="MobiDB-lite"/>
    </source>
</evidence>
<feature type="compositionally biased region" description="Basic and acidic residues" evidence="2">
    <location>
        <begin position="95"/>
        <end position="109"/>
    </location>
</feature>
<keyword evidence="1" id="KW-0175">Coiled coil</keyword>
<accession>A0A6P3HQ58</accession>
<dbReference type="RefSeq" id="XP_010844646.1">
    <property type="nucleotide sequence ID" value="XM_010846344.1"/>
</dbReference>
<dbReference type="SMART" id="SM00248">
    <property type="entry name" value="ANK"/>
    <property type="match status" value="3"/>
</dbReference>
<feature type="compositionally biased region" description="Polar residues" evidence="2">
    <location>
        <begin position="864"/>
        <end position="874"/>
    </location>
</feature>
<proteinExistence type="predicted"/>
<dbReference type="PANTHER" id="PTHR22882:SF3">
    <property type="entry name" value="SYNPHILIN-1"/>
    <property type="match status" value="1"/>
</dbReference>
<name>A0A6P3HQ58_BISBB</name>
<feature type="coiled-coil region" evidence="1">
    <location>
        <begin position="543"/>
        <end position="570"/>
    </location>
</feature>
<evidence type="ECO:0000313" key="4">
    <source>
        <dbReference type="Proteomes" id="UP000515208"/>
    </source>
</evidence>
<dbReference type="InterPro" id="IPR002110">
    <property type="entry name" value="Ankyrin_rpt"/>
</dbReference>
<feature type="region of interest" description="Disordered" evidence="2">
    <location>
        <begin position="687"/>
        <end position="737"/>
    </location>
</feature>
<feature type="domain" description="Synphilin-1 alpha-Synuclein-binding" evidence="3">
    <location>
        <begin position="533"/>
        <end position="576"/>
    </location>
</feature>
<dbReference type="PANTHER" id="PTHR22882">
    <property type="entry name" value="SYNPHILIN-1"/>
    <property type="match status" value="1"/>
</dbReference>
<evidence type="ECO:0000313" key="5">
    <source>
        <dbReference type="RefSeq" id="XP_010844646.1"/>
    </source>
</evidence>
<feature type="region of interest" description="Disordered" evidence="2">
    <location>
        <begin position="573"/>
        <end position="611"/>
    </location>
</feature>
<feature type="compositionally biased region" description="Polar residues" evidence="2">
    <location>
        <begin position="803"/>
        <end position="812"/>
    </location>
</feature>
<feature type="compositionally biased region" description="Basic and acidic residues" evidence="2">
    <location>
        <begin position="707"/>
        <end position="721"/>
    </location>
</feature>
<dbReference type="OrthoDB" id="10057496at2759"/>
<feature type="compositionally biased region" description="Polar residues" evidence="2">
    <location>
        <begin position="783"/>
        <end position="795"/>
    </location>
</feature>